<sequence length="366" mass="37833">MQARPRQASTSGDSSPSSQSGPDLAAATPQRAAGKTLSSRAASYARLPASASYSEMPSAALPAATPKWYSNRVWCAAALFAVLVLCSLNVAKLMGTAHSGVEVVTAAGQGSTLQVGTLAGPADAATSDGVESGKFSNGPAPTTASSLADSIVATLSQFTNSTSKSIREWMVVVPANSTNATEAKAADTQGEPEKKFVPAELPPAEVWSRSGDACADALKIPKVAMLFLTKGDLFHHAVWRLWFQSAAGVLPRAPAHAAACAPGAAPGGDARTLCALQALAGPGAGDDDAAVIDAQHLFSVYVHAPPGVQDSSLPPLFQGRLVSRRIDAAWGSHGLVEAARNLLWEAYKEPTNQRFMLVSESDIPLY</sequence>
<reference evidence="8" key="1">
    <citation type="submission" date="2015-08" db="EMBL/GenBank/DDBJ databases">
        <authorList>
            <person name="Babu N.S."/>
            <person name="Beckwith C.J."/>
            <person name="Beseler K.G."/>
            <person name="Brison A."/>
            <person name="Carone J.V."/>
            <person name="Caskin T.P."/>
            <person name="Diamond M."/>
            <person name="Durham M.E."/>
            <person name="Foxe J.M."/>
            <person name="Go M."/>
            <person name="Henderson B.A."/>
            <person name="Jones I.B."/>
            <person name="McGettigan J.A."/>
            <person name="Micheletti S.J."/>
            <person name="Nasrallah M.E."/>
            <person name="Ortiz D."/>
            <person name="Piller C.R."/>
            <person name="Privatt S.R."/>
            <person name="Schneider S.L."/>
            <person name="Sharp S."/>
            <person name="Smith T.C."/>
            <person name="Stanton J.D."/>
            <person name="Ullery H.E."/>
            <person name="Wilson R.J."/>
            <person name="Serrano M.G."/>
            <person name="Buck G."/>
            <person name="Lee V."/>
            <person name="Wang Y."/>
            <person name="Carvalho R."/>
            <person name="Voegtly L."/>
            <person name="Shi R."/>
            <person name="Duckworth R."/>
            <person name="Johnson A."/>
            <person name="Loviza R."/>
            <person name="Walstead R."/>
            <person name="Shah Z."/>
            <person name="Kiflezghi M."/>
            <person name="Wade K."/>
            <person name="Ball S.L."/>
            <person name="Bradley K.W."/>
            <person name="Asai D.J."/>
            <person name="Bowman C.A."/>
            <person name="Russell D.A."/>
            <person name="Pope W.H."/>
            <person name="Jacobs-Sera D."/>
            <person name="Hendrix R.W."/>
            <person name="Hatfull G.F."/>
        </authorList>
    </citation>
    <scope>NUCLEOTIDE SEQUENCE</scope>
</reference>
<name>A0A1D1ZV16_AUXPR</name>
<dbReference type="PANTHER" id="PTHR31042">
    <property type="entry name" value="CORE-2/I-BRANCHING BETA-1,6-N-ACETYLGLUCOSAMINYLTRANSFERASE FAMILY PROTEIN-RELATED"/>
    <property type="match status" value="1"/>
</dbReference>
<evidence type="ECO:0000256" key="1">
    <source>
        <dbReference type="ARBA" id="ARBA00004606"/>
    </source>
</evidence>
<keyword evidence="7" id="KW-0812">Transmembrane</keyword>
<gene>
    <name evidence="8" type="ORF">g.20981</name>
</gene>
<keyword evidence="7" id="KW-1133">Transmembrane helix</keyword>
<dbReference type="GO" id="GO:0016020">
    <property type="term" value="C:membrane"/>
    <property type="evidence" value="ECO:0007669"/>
    <property type="project" value="UniProtKB-SubCell"/>
</dbReference>
<keyword evidence="2" id="KW-0328">Glycosyltransferase</keyword>
<evidence type="ECO:0000256" key="7">
    <source>
        <dbReference type="SAM" id="Phobius"/>
    </source>
</evidence>
<dbReference type="InterPro" id="IPR003406">
    <property type="entry name" value="Glyco_trans_14"/>
</dbReference>
<dbReference type="InterPro" id="IPR044174">
    <property type="entry name" value="BC10-like"/>
</dbReference>
<dbReference type="Pfam" id="PF02485">
    <property type="entry name" value="Branch"/>
    <property type="match status" value="1"/>
</dbReference>
<keyword evidence="5" id="KW-0325">Glycoprotein</keyword>
<organism evidence="8">
    <name type="scientific">Auxenochlorella protothecoides</name>
    <name type="common">Green microalga</name>
    <name type="synonym">Chlorella protothecoides</name>
    <dbReference type="NCBI Taxonomy" id="3075"/>
    <lineage>
        <taxon>Eukaryota</taxon>
        <taxon>Viridiplantae</taxon>
        <taxon>Chlorophyta</taxon>
        <taxon>core chlorophytes</taxon>
        <taxon>Trebouxiophyceae</taxon>
        <taxon>Chlorellales</taxon>
        <taxon>Chlorellaceae</taxon>
        <taxon>Auxenochlorella</taxon>
    </lineage>
</organism>
<feature type="transmembrane region" description="Helical" evidence="7">
    <location>
        <begin position="73"/>
        <end position="91"/>
    </location>
</feature>
<keyword evidence="4 7" id="KW-0472">Membrane</keyword>
<proteinExistence type="predicted"/>
<dbReference type="AlphaFoldDB" id="A0A1D1ZV16"/>
<accession>A0A1D1ZV16</accession>
<evidence type="ECO:0000256" key="5">
    <source>
        <dbReference type="ARBA" id="ARBA00023180"/>
    </source>
</evidence>
<feature type="compositionally biased region" description="Low complexity" evidence="6">
    <location>
        <begin position="9"/>
        <end position="23"/>
    </location>
</feature>
<feature type="non-terminal residue" evidence="8">
    <location>
        <position position="366"/>
    </location>
</feature>
<keyword evidence="3" id="KW-0808">Transferase</keyword>
<evidence type="ECO:0000256" key="2">
    <source>
        <dbReference type="ARBA" id="ARBA00022676"/>
    </source>
</evidence>
<evidence type="ECO:0000256" key="6">
    <source>
        <dbReference type="SAM" id="MobiDB-lite"/>
    </source>
</evidence>
<evidence type="ECO:0000256" key="3">
    <source>
        <dbReference type="ARBA" id="ARBA00022679"/>
    </source>
</evidence>
<protein>
    <submittedName>
        <fullName evidence="8">Uncharacterized protein</fullName>
    </submittedName>
</protein>
<dbReference type="EMBL" id="GDKF01007905">
    <property type="protein sequence ID" value="JAT70717.1"/>
    <property type="molecule type" value="Transcribed_RNA"/>
</dbReference>
<evidence type="ECO:0000313" key="8">
    <source>
        <dbReference type="EMBL" id="JAT70717.1"/>
    </source>
</evidence>
<comment type="subcellular location">
    <subcellularLocation>
        <location evidence="1">Membrane</location>
        <topology evidence="1">Single-pass type II membrane protein</topology>
    </subcellularLocation>
</comment>
<evidence type="ECO:0000256" key="4">
    <source>
        <dbReference type="ARBA" id="ARBA00023136"/>
    </source>
</evidence>
<feature type="region of interest" description="Disordered" evidence="6">
    <location>
        <begin position="1"/>
        <end position="35"/>
    </location>
</feature>
<dbReference type="GO" id="GO:0016757">
    <property type="term" value="F:glycosyltransferase activity"/>
    <property type="evidence" value="ECO:0007669"/>
    <property type="project" value="UniProtKB-KW"/>
</dbReference>
<dbReference type="PANTHER" id="PTHR31042:SF70">
    <property type="entry name" value="OS01G0695200 PROTEIN"/>
    <property type="match status" value="1"/>
</dbReference>